<accession>M4BAM8</accession>
<dbReference type="Proteomes" id="UP000011713">
    <property type="component" value="Unassembled WGS sequence"/>
</dbReference>
<sequence>MRVEIIKWMVEDATENEEKGVVLRTINQFPSELRGKYNVNNTKCTTRWWKSRAEVDNFDKFNAKSMLTVTGSGSRQVTIKEVAGREQRRAQWIETLHDILLVEFSRFKNNGFKFLPTLLAIIPHDIILTSTEIAVMFGPTYVDPADDIKVIDKIKTRWEANGIVVRMRTGKMLCSSENEAHIEISVAYHMDLTMDARLDYAETRMSSTRTLSRVAKE</sequence>
<dbReference type="VEuPathDB" id="FungiDB:HpaG803338"/>
<reference evidence="2" key="1">
    <citation type="journal article" date="2010" name="Science">
        <title>Signatures of adaptation to obligate biotrophy in the Hyaloperonospora arabidopsidis genome.</title>
        <authorList>
            <person name="Baxter L."/>
            <person name="Tripathy S."/>
            <person name="Ishaque N."/>
            <person name="Boot N."/>
            <person name="Cabral A."/>
            <person name="Kemen E."/>
            <person name="Thines M."/>
            <person name="Ah-Fong A."/>
            <person name="Anderson R."/>
            <person name="Badejoko W."/>
            <person name="Bittner-Eddy P."/>
            <person name="Boore J.L."/>
            <person name="Chibucos M.C."/>
            <person name="Coates M."/>
            <person name="Dehal P."/>
            <person name="Delehaunty K."/>
            <person name="Dong S."/>
            <person name="Downton P."/>
            <person name="Dumas B."/>
            <person name="Fabro G."/>
            <person name="Fronick C."/>
            <person name="Fuerstenberg S.I."/>
            <person name="Fulton L."/>
            <person name="Gaulin E."/>
            <person name="Govers F."/>
            <person name="Hughes L."/>
            <person name="Humphray S."/>
            <person name="Jiang R.H."/>
            <person name="Judelson H."/>
            <person name="Kamoun S."/>
            <person name="Kyung K."/>
            <person name="Meijer H."/>
            <person name="Minx P."/>
            <person name="Morris P."/>
            <person name="Nelson J."/>
            <person name="Phuntumart V."/>
            <person name="Qutob D."/>
            <person name="Rehmany A."/>
            <person name="Rougon-Cardoso A."/>
            <person name="Ryden P."/>
            <person name="Torto-Alalibo T."/>
            <person name="Studholme D."/>
            <person name="Wang Y."/>
            <person name="Win J."/>
            <person name="Wood J."/>
            <person name="Clifton S.W."/>
            <person name="Rogers J."/>
            <person name="Van den Ackerveken G."/>
            <person name="Jones J.D."/>
            <person name="McDowell J.M."/>
            <person name="Beynon J."/>
            <person name="Tyler B.M."/>
        </authorList>
    </citation>
    <scope>NUCLEOTIDE SEQUENCE [LARGE SCALE GENOMIC DNA]</scope>
    <source>
        <strain evidence="2">Emoy2</strain>
    </source>
</reference>
<dbReference type="HOGENOM" id="CLU_1274393_0_0_1"/>
<keyword evidence="2" id="KW-1185">Reference proteome</keyword>
<name>M4BAM8_HYAAE</name>
<protein>
    <submittedName>
        <fullName evidence="1">Uncharacterized protein</fullName>
    </submittedName>
</protein>
<dbReference type="OMA" id="RTINQFP"/>
<dbReference type="EMBL" id="JH598070">
    <property type="status" value="NOT_ANNOTATED_CDS"/>
    <property type="molecule type" value="Genomic_DNA"/>
</dbReference>
<proteinExistence type="predicted"/>
<dbReference type="InParanoid" id="M4BAM8"/>
<evidence type="ECO:0000313" key="2">
    <source>
        <dbReference type="Proteomes" id="UP000011713"/>
    </source>
</evidence>
<dbReference type="EnsemblProtists" id="HpaT803338">
    <property type="protein sequence ID" value="HpaP803338"/>
    <property type="gene ID" value="HpaG803338"/>
</dbReference>
<evidence type="ECO:0000313" key="1">
    <source>
        <dbReference type="EnsemblProtists" id="HpaP803338"/>
    </source>
</evidence>
<reference evidence="1" key="2">
    <citation type="submission" date="2015-06" db="UniProtKB">
        <authorList>
            <consortium name="EnsemblProtists"/>
        </authorList>
    </citation>
    <scope>IDENTIFICATION</scope>
    <source>
        <strain evidence="1">Emoy2</strain>
    </source>
</reference>
<organism evidence="1 2">
    <name type="scientific">Hyaloperonospora arabidopsidis (strain Emoy2)</name>
    <name type="common">Downy mildew agent</name>
    <name type="synonym">Peronospora arabidopsidis</name>
    <dbReference type="NCBI Taxonomy" id="559515"/>
    <lineage>
        <taxon>Eukaryota</taxon>
        <taxon>Sar</taxon>
        <taxon>Stramenopiles</taxon>
        <taxon>Oomycota</taxon>
        <taxon>Peronosporomycetes</taxon>
        <taxon>Peronosporales</taxon>
        <taxon>Peronosporaceae</taxon>
        <taxon>Hyaloperonospora</taxon>
    </lineage>
</organism>
<dbReference type="AlphaFoldDB" id="M4BAM8"/>